<dbReference type="RefSeq" id="WP_286000515.1">
    <property type="nucleotide sequence ID" value="NZ_CP127295.1"/>
</dbReference>
<dbReference type="NCBIfam" id="TIGR03588">
    <property type="entry name" value="PseC"/>
    <property type="match status" value="1"/>
</dbReference>
<protein>
    <submittedName>
        <fullName evidence="6">UDP-4-amino-4, 6-dideoxy-N-acetyl-beta-L-altrosamine transaminase</fullName>
        <ecNumber evidence="6">2.6.1.92</ecNumber>
    </submittedName>
</protein>
<dbReference type="EMBL" id="CP127295">
    <property type="protein sequence ID" value="WIY04182.1"/>
    <property type="molecule type" value="Genomic_DNA"/>
</dbReference>
<evidence type="ECO:0000256" key="4">
    <source>
        <dbReference type="PIRSR" id="PIRSR000390-2"/>
    </source>
</evidence>
<proteinExistence type="inferred from homology"/>
<keyword evidence="4 5" id="KW-0663">Pyridoxal phosphate</keyword>
<keyword evidence="7" id="KW-1185">Reference proteome</keyword>
<dbReference type="PANTHER" id="PTHR30244">
    <property type="entry name" value="TRANSAMINASE"/>
    <property type="match status" value="1"/>
</dbReference>
<dbReference type="PIRSF" id="PIRSF000390">
    <property type="entry name" value="PLP_StrS"/>
    <property type="match status" value="1"/>
</dbReference>
<reference evidence="6 7" key="1">
    <citation type="submission" date="2023-06" db="EMBL/GenBank/DDBJ databases">
        <authorList>
            <person name="Oyuntsetseg B."/>
            <person name="Kim S.B."/>
        </authorList>
    </citation>
    <scope>NUCLEOTIDE SEQUENCE [LARGE SCALE GENOMIC DNA]</scope>
    <source>
        <strain evidence="6 7">4-36</strain>
    </source>
</reference>
<evidence type="ECO:0000256" key="2">
    <source>
        <dbReference type="ARBA" id="ARBA00023194"/>
    </source>
</evidence>
<evidence type="ECO:0000313" key="7">
    <source>
        <dbReference type="Proteomes" id="UP001239397"/>
    </source>
</evidence>
<dbReference type="AlphaFoldDB" id="A0A9Y2JVP5"/>
<evidence type="ECO:0000256" key="5">
    <source>
        <dbReference type="RuleBase" id="RU004508"/>
    </source>
</evidence>
<dbReference type="Gene3D" id="3.40.640.10">
    <property type="entry name" value="Type I PLP-dependent aspartate aminotransferase-like (Major domain)"/>
    <property type="match status" value="1"/>
</dbReference>
<dbReference type="PANTHER" id="PTHR30244:SF34">
    <property type="entry name" value="DTDP-4-AMINO-4,6-DIDEOXYGALACTOSE TRANSAMINASE"/>
    <property type="match status" value="1"/>
</dbReference>
<dbReference type="Pfam" id="PF01041">
    <property type="entry name" value="DegT_DnrJ_EryC1"/>
    <property type="match status" value="1"/>
</dbReference>
<comment type="cofactor">
    <cofactor evidence="1">
        <name>pyridoxal 5'-phosphate</name>
        <dbReference type="ChEBI" id="CHEBI:597326"/>
    </cofactor>
</comment>
<comment type="similarity">
    <text evidence="5">Belongs to the DegT/DnrJ/EryC1 family.</text>
</comment>
<accession>A0A9Y2JVP5</accession>
<dbReference type="GO" id="GO:0017000">
    <property type="term" value="P:antibiotic biosynthetic process"/>
    <property type="evidence" value="ECO:0007669"/>
    <property type="project" value="UniProtKB-KW"/>
</dbReference>
<evidence type="ECO:0000256" key="3">
    <source>
        <dbReference type="PIRSR" id="PIRSR000390-1"/>
    </source>
</evidence>
<dbReference type="InterPro" id="IPR015424">
    <property type="entry name" value="PyrdxlP-dep_Trfase"/>
</dbReference>
<sequence>MPESDAASAGKSASAGFLPYGRQSISEEDIQAVVGVLRGDWLTTGPAVQQFENDLAAHTGGAPAVAVTSGTAALHVAYAAAGIKAGDEVVASPMTFVATAATAALHGAKVVFADVEPDTGNLSVEAAAAAVTDRTKVVAAVDYAGHPAELDALGEVAHNAGALLLEDAAHSVGGSWQGRPVGSIADLTTFSFFPTKNLTTAEGGAVVTPDENLLDRARKFRNHGLVRDRAEQRYPDEGGWHQEVHEFGLNYRLPDVLCALGSSQLTRLAEFKKRRAEIHARYNAALADLDGVATPPSRPGADPVWHLYPLRVLEGRRKALFEHLRGVGIGVQVNYIPAYWHPVFEDLGYRRGLCPNAEAYYEQELSLPLFPSLTDADVDRVVDAVHAFF</sequence>
<dbReference type="KEGG" id="amog:QRX60_10165"/>
<name>A0A9Y2JVP5_9PSEU</name>
<dbReference type="GO" id="GO:0030170">
    <property type="term" value="F:pyridoxal phosphate binding"/>
    <property type="evidence" value="ECO:0007669"/>
    <property type="project" value="TreeGrafter"/>
</dbReference>
<dbReference type="SUPFAM" id="SSF53383">
    <property type="entry name" value="PLP-dependent transferases"/>
    <property type="match status" value="1"/>
</dbReference>
<keyword evidence="6" id="KW-0808">Transferase</keyword>
<dbReference type="EC" id="2.6.1.92" evidence="6"/>
<dbReference type="CDD" id="cd00616">
    <property type="entry name" value="AHBA_syn"/>
    <property type="match status" value="1"/>
</dbReference>
<keyword evidence="2" id="KW-0045">Antibiotic biosynthesis</keyword>
<feature type="active site" description="Proton acceptor" evidence="3">
    <location>
        <position position="196"/>
    </location>
</feature>
<dbReference type="InterPro" id="IPR015421">
    <property type="entry name" value="PyrdxlP-dep_Trfase_major"/>
</dbReference>
<dbReference type="InterPro" id="IPR000653">
    <property type="entry name" value="DegT/StrS_aminotransferase"/>
</dbReference>
<gene>
    <name evidence="6" type="primary">pseC</name>
    <name evidence="6" type="ORF">QRX60_10165</name>
</gene>
<evidence type="ECO:0000256" key="1">
    <source>
        <dbReference type="ARBA" id="ARBA00001933"/>
    </source>
</evidence>
<evidence type="ECO:0000313" key="6">
    <source>
        <dbReference type="EMBL" id="WIY04182.1"/>
    </source>
</evidence>
<dbReference type="GO" id="GO:0008483">
    <property type="term" value="F:transaminase activity"/>
    <property type="evidence" value="ECO:0007669"/>
    <property type="project" value="UniProtKB-KW"/>
</dbReference>
<dbReference type="Proteomes" id="UP001239397">
    <property type="component" value="Chromosome"/>
</dbReference>
<feature type="modified residue" description="N6-(pyridoxal phosphate)lysine" evidence="4">
    <location>
        <position position="196"/>
    </location>
</feature>
<keyword evidence="6" id="KW-0032">Aminotransferase</keyword>
<dbReference type="InterPro" id="IPR015422">
    <property type="entry name" value="PyrdxlP-dep_Trfase_small"/>
</dbReference>
<dbReference type="GO" id="GO:0000271">
    <property type="term" value="P:polysaccharide biosynthetic process"/>
    <property type="evidence" value="ECO:0007669"/>
    <property type="project" value="TreeGrafter"/>
</dbReference>
<organism evidence="6 7">
    <name type="scientific">Amycolatopsis mongoliensis</name>
    <dbReference type="NCBI Taxonomy" id="715475"/>
    <lineage>
        <taxon>Bacteria</taxon>
        <taxon>Bacillati</taxon>
        <taxon>Actinomycetota</taxon>
        <taxon>Actinomycetes</taxon>
        <taxon>Pseudonocardiales</taxon>
        <taxon>Pseudonocardiaceae</taxon>
        <taxon>Amycolatopsis</taxon>
    </lineage>
</organism>
<dbReference type="InterPro" id="IPR020026">
    <property type="entry name" value="PseC"/>
</dbReference>
<dbReference type="Gene3D" id="3.90.1150.10">
    <property type="entry name" value="Aspartate Aminotransferase, domain 1"/>
    <property type="match status" value="1"/>
</dbReference>